<dbReference type="EMBL" id="JACEFO010002284">
    <property type="protein sequence ID" value="KAF8668139.1"/>
    <property type="molecule type" value="Genomic_DNA"/>
</dbReference>
<sequence>MGKAAAAGIIFLMATTTVLLPTWVLATRSMGRRRSRFLATFDTSSCSYTGRCPDIVDPHGFRYPGAQCCDGVCVNTEFDANQCGECNYACQVWPWICCHGVCVNNHDDPANCGGCDNFCWDAGCFNGICGYAV</sequence>
<name>A0A835APX8_9POAL</name>
<keyword evidence="2" id="KW-0732">Signal</keyword>
<reference evidence="4" key="1">
    <citation type="submission" date="2020-07" db="EMBL/GenBank/DDBJ databases">
        <title>Genome sequence and genetic diversity analysis of an under-domesticated orphan crop, white fonio (Digitaria exilis).</title>
        <authorList>
            <person name="Bennetzen J.L."/>
            <person name="Chen S."/>
            <person name="Ma X."/>
            <person name="Wang X."/>
            <person name="Yssel A.E.J."/>
            <person name="Chaluvadi S.R."/>
            <person name="Johnson M."/>
            <person name="Gangashetty P."/>
            <person name="Hamidou F."/>
            <person name="Sanogo M.D."/>
            <person name="Zwaenepoel A."/>
            <person name="Wallace J."/>
            <person name="Van De Peer Y."/>
            <person name="Van Deynze A."/>
        </authorList>
    </citation>
    <scope>NUCLEOTIDE SEQUENCE</scope>
    <source>
        <tissue evidence="4">Leaves</tissue>
    </source>
</reference>
<evidence type="ECO:0000256" key="3">
    <source>
        <dbReference type="SAM" id="Phobius"/>
    </source>
</evidence>
<keyword evidence="3" id="KW-0472">Membrane</keyword>
<accession>A0A835APX8</accession>
<protein>
    <submittedName>
        <fullName evidence="4">Uncharacterized protein</fullName>
    </submittedName>
</protein>
<dbReference type="InterPro" id="IPR006969">
    <property type="entry name" value="Stig-like"/>
</dbReference>
<proteinExistence type="inferred from homology"/>
<evidence type="ECO:0000313" key="5">
    <source>
        <dbReference type="Proteomes" id="UP000636709"/>
    </source>
</evidence>
<evidence type="ECO:0000256" key="1">
    <source>
        <dbReference type="ARBA" id="ARBA00006010"/>
    </source>
</evidence>
<feature type="transmembrane region" description="Helical" evidence="3">
    <location>
        <begin position="6"/>
        <end position="26"/>
    </location>
</feature>
<keyword evidence="3" id="KW-0812">Transmembrane</keyword>
<comment type="caution">
    <text evidence="4">The sequence shown here is derived from an EMBL/GenBank/DDBJ whole genome shotgun (WGS) entry which is preliminary data.</text>
</comment>
<dbReference type="AlphaFoldDB" id="A0A835APX8"/>
<evidence type="ECO:0000256" key="2">
    <source>
        <dbReference type="ARBA" id="ARBA00022729"/>
    </source>
</evidence>
<evidence type="ECO:0000313" key="4">
    <source>
        <dbReference type="EMBL" id="KAF8668139.1"/>
    </source>
</evidence>
<keyword evidence="3" id="KW-1133">Transmembrane helix</keyword>
<comment type="similarity">
    <text evidence="1">Belongs to the STIG1 family.</text>
</comment>
<dbReference type="PANTHER" id="PTHR33227">
    <property type="entry name" value="STIGMA-SPECIFIC STIG1-LIKE PROTEIN 3"/>
    <property type="match status" value="1"/>
</dbReference>
<keyword evidence="5" id="KW-1185">Reference proteome</keyword>
<organism evidence="4 5">
    <name type="scientific">Digitaria exilis</name>
    <dbReference type="NCBI Taxonomy" id="1010633"/>
    <lineage>
        <taxon>Eukaryota</taxon>
        <taxon>Viridiplantae</taxon>
        <taxon>Streptophyta</taxon>
        <taxon>Embryophyta</taxon>
        <taxon>Tracheophyta</taxon>
        <taxon>Spermatophyta</taxon>
        <taxon>Magnoliopsida</taxon>
        <taxon>Liliopsida</taxon>
        <taxon>Poales</taxon>
        <taxon>Poaceae</taxon>
        <taxon>PACMAD clade</taxon>
        <taxon>Panicoideae</taxon>
        <taxon>Panicodae</taxon>
        <taxon>Paniceae</taxon>
        <taxon>Anthephorinae</taxon>
        <taxon>Digitaria</taxon>
    </lineage>
</organism>
<gene>
    <name evidence="4" type="ORF">HU200_052430</name>
</gene>
<dbReference type="Proteomes" id="UP000636709">
    <property type="component" value="Unassembled WGS sequence"/>
</dbReference>
<dbReference type="PANTHER" id="PTHR33227:SF48">
    <property type="entry name" value="STIGMA-SPECIFIC STIG1-LIKE PROTEIN 4"/>
    <property type="match status" value="1"/>
</dbReference>
<dbReference type="OrthoDB" id="1841769at2759"/>
<dbReference type="Pfam" id="PF04885">
    <property type="entry name" value="Stig1"/>
    <property type="match status" value="1"/>
</dbReference>